<dbReference type="OrthoDB" id="28713at2"/>
<dbReference type="PANTHER" id="PTHR21525">
    <property type="entry name" value="MOTILE SPERM PROTEIN"/>
    <property type="match status" value="1"/>
</dbReference>
<dbReference type="Proteomes" id="UP000244910">
    <property type="component" value="Chromosome"/>
</dbReference>
<keyword evidence="1" id="KW-0175">Coiled coil</keyword>
<reference evidence="4" key="1">
    <citation type="submission" date="2017-04" db="EMBL/GenBank/DDBJ databases">
        <authorList>
            <person name="Song Y."/>
            <person name="Cho B.-K."/>
        </authorList>
    </citation>
    <scope>NUCLEOTIDE SEQUENCE [LARGE SCALE GENOMIC DNA]</scope>
    <source>
        <strain evidence="4">SL1</strain>
    </source>
</reference>
<gene>
    <name evidence="3" type="ORF">B9W14_05990</name>
</gene>
<dbReference type="Gene3D" id="1.10.530.10">
    <property type="match status" value="1"/>
</dbReference>
<dbReference type="Pfam" id="PF01464">
    <property type="entry name" value="SLT"/>
    <property type="match status" value="1"/>
</dbReference>
<sequence length="1050" mass="114598">MGGEKVPEISAKMTLDTSMYINAIKQSIQYTDNFRKTVEEAKQSINLISMTKVQVKIEVNINKTLENIAETKKQLDGIKKNVRSQILIEAPLNTISETKKQLNEIKKNIQIMIAAKDSASNSIKNIGKEVKSLVSRPFQVVFKAKDEVSKVIKNITDKVNSLKDLADKIGKNTIGAAAESEQEEVVMKHIIGNNNQMSSSQDIQKMTNEYISQLKSQINEAPFLPSDFMSAGRKAVNITNGNTKEGMDLVKLSENMAALNPGKSLMDAMNALSDLKKGETKSMDGFGVNISQNDISKAGGIDNYFKTQINDKGSLGKAFAGGASNQSKTALGQWNIVKNNLKSMEKSIGEAFLPAISKVLIPINNSLDKISKSKAFANLKKDLMDFAGKGADKVVKFFDDLGKNPEQLNKYKNSFKQLVKDIQAGWKEAKQFVKVMGDIIKGLMPIVSFAASHANLFIGIFGGTKGIQAGLAIFKTVDKLKTEFPILGVAISKFSGGAVKALSAVGKIFVDNPWGVAIGLIVLAVVGLYEAWQHNWGGIQEKTQAVVKELKLVFEDLKKAWEELKKFFQHPIDAIIKFSKEGSPLSKVFNNDPTKKNALGTSYFEGGETWVGENGPEILKLPGGSKIISNRESMNMVKPKNNQLPNMTFSSTIASQSKSMIPETNKWGKDIPDNLAKGIRNNTKSVTDAVTFMASKVRELIHFSVPDKGPLSDFDTYSVDMLKNFGTGIKNNTKLVTDPTTNMSTNVKTVYSQLSTESNSYGKQVIQELGTGVQASSNNLISIVKTLTDKVIQQFKTGFGIHSPSKVMFDMGGFLMQGLVNGMSSKDVSGFIENWIGSITSSAGGAISGNLKMWIATAMALTGAPSDWFGPLSEIIEHESSGNPMDINLWDYNAQHGDPSRGLMQLTGENMADYHLPGMTNIYDPVSNIAAGIQYIKSRYGTVYNVPGIRALAEGRSYVGYSNGGIADRASIFGEGQYAEAAIPLKKNSSHSQQLLDIADSYINSDKKETDKKDVKIIINFNGLTVGEEEFFDKAGEHIVKKVRLALNNM</sequence>
<feature type="domain" description="Transglycosylase SLT" evidence="2">
    <location>
        <begin position="873"/>
        <end position="966"/>
    </location>
</feature>
<organism evidence="3 4">
    <name type="scientific">Clostridium drakei</name>
    <dbReference type="NCBI Taxonomy" id="332101"/>
    <lineage>
        <taxon>Bacteria</taxon>
        <taxon>Bacillati</taxon>
        <taxon>Bacillota</taxon>
        <taxon>Clostridia</taxon>
        <taxon>Eubacteriales</taxon>
        <taxon>Clostridiaceae</taxon>
        <taxon>Clostridium</taxon>
    </lineage>
</organism>
<dbReference type="InterPro" id="IPR008258">
    <property type="entry name" value="Transglycosylase_SLT_dom_1"/>
</dbReference>
<dbReference type="PANTHER" id="PTHR21525:SF9">
    <property type="entry name" value="CHANNEL_COLICIN DOMAIN-CONTAINING PROTEIN"/>
    <property type="match status" value="1"/>
</dbReference>
<name>A0A2U8DN22_9CLOT</name>
<accession>A0A2U8DN22</accession>
<evidence type="ECO:0000256" key="1">
    <source>
        <dbReference type="SAM" id="Coils"/>
    </source>
</evidence>
<dbReference type="AlphaFoldDB" id="A0A2U8DN22"/>
<proteinExistence type="predicted"/>
<feature type="coiled-coil region" evidence="1">
    <location>
        <begin position="61"/>
        <end position="115"/>
    </location>
</feature>
<dbReference type="SUPFAM" id="SSF53955">
    <property type="entry name" value="Lysozyme-like"/>
    <property type="match status" value="1"/>
</dbReference>
<evidence type="ECO:0000313" key="3">
    <source>
        <dbReference type="EMBL" id="AWI04063.1"/>
    </source>
</evidence>
<dbReference type="KEGG" id="cdrk:B9W14_05990"/>
<dbReference type="InterPro" id="IPR023346">
    <property type="entry name" value="Lysozyme-like_dom_sf"/>
</dbReference>
<keyword evidence="4" id="KW-1185">Reference proteome</keyword>
<dbReference type="EMBL" id="CP020953">
    <property type="protein sequence ID" value="AWI04063.1"/>
    <property type="molecule type" value="Genomic_DNA"/>
</dbReference>
<protein>
    <recommendedName>
        <fullName evidence="2">Transglycosylase SLT domain-containing protein</fullName>
    </recommendedName>
</protein>
<dbReference type="CDD" id="cd13402">
    <property type="entry name" value="LT_TF-like"/>
    <property type="match status" value="1"/>
</dbReference>
<evidence type="ECO:0000313" key="4">
    <source>
        <dbReference type="Proteomes" id="UP000244910"/>
    </source>
</evidence>
<evidence type="ECO:0000259" key="2">
    <source>
        <dbReference type="Pfam" id="PF01464"/>
    </source>
</evidence>